<evidence type="ECO:0000313" key="2">
    <source>
        <dbReference type="Proteomes" id="UP000768646"/>
    </source>
</evidence>
<reference evidence="1 2" key="1">
    <citation type="journal article" date="2021" name="Commun. Biol.">
        <title>Genomic insights into the host specific adaptation of the Pneumocystis genus.</title>
        <authorList>
            <person name="Cisse O.H."/>
            <person name="Ma L."/>
            <person name="Dekker J.P."/>
            <person name="Khil P.P."/>
            <person name="Youn J.-H."/>
            <person name="Brenchley J.M."/>
            <person name="Blair R."/>
            <person name="Pahar B."/>
            <person name="Chabe M."/>
            <person name="Van Rompay K.K.A."/>
            <person name="Keesler R."/>
            <person name="Sukura A."/>
            <person name="Hirsch V."/>
            <person name="Kutty G."/>
            <person name="Liu Y."/>
            <person name="Peng L."/>
            <person name="Chen J."/>
            <person name="Song J."/>
            <person name="Weissenbacher-Lang C."/>
            <person name="Xu J."/>
            <person name="Upham N.S."/>
            <person name="Stajich J.E."/>
            <person name="Cuomo C.A."/>
            <person name="Cushion M.T."/>
            <person name="Kovacs J.A."/>
        </authorList>
    </citation>
    <scope>NUCLEOTIDE SEQUENCE [LARGE SCALE GENOMIC DNA]</scope>
    <source>
        <strain evidence="1 2">RABM</strain>
    </source>
</reference>
<keyword evidence="2" id="KW-1185">Reference proteome</keyword>
<proteinExistence type="predicted"/>
<sequence length="530" mass="61136">MNQSIHIVPWRSRSEFNQVRDWFFGSSKNQESLVKGLSRVNAWQVRGRIPHAVEATANLICVMVQEERGTCDPLGLRLSYAMALTRFVNGFLDPEQQGQYVIPMQTLARNIDLPLSFVEIRHASTHEQLPSLVMLRSMAIRALEWLLDKYWTRSSENSIDLNKKTMEKRIEDILNKWEAHQEKNFNITSKNKDEDNKEASEMIKECIILCSSYDGIEIMTNQLLKKIIKLPKNMSKDLFFSKTYAIWLPFIKRVSSSVSNLVQHFISQIILKLGSTDEKTNYTMNPLPILSFSASKKKDIDTSLHDILLLWLQNILNRKYPNDNSIKPLFPEFTVELLKNIASSNKHILKLYEPFISLRTNINSRPNSLKTKRSLEQIADEIDTFRKRVQTLSTQNSSKYSSVDENNNSVLILANGLRLYLSDDVFNEAFHETFQVFKEDDFYSLPERSDTLADNTAEIRLKLPSDTYSTASTNISCNKSLIQELPRKKPIIVRPQESLYSIKPITCFFPGETAINRVVKITLKSTEIYT</sequence>
<dbReference type="Proteomes" id="UP000768646">
    <property type="component" value="Unassembled WGS sequence"/>
</dbReference>
<protein>
    <submittedName>
        <fullName evidence="1">Uncharacterized protein</fullName>
    </submittedName>
</protein>
<name>A0ACB7CG67_9ASCO</name>
<gene>
    <name evidence="1" type="ORF">PORY_000021</name>
</gene>
<comment type="caution">
    <text evidence="1">The sequence shown here is derived from an EMBL/GenBank/DDBJ whole genome shotgun (WGS) entry which is preliminary data.</text>
</comment>
<organism evidence="1 2">
    <name type="scientific">Pneumocystis oryctolagi</name>
    <dbReference type="NCBI Taxonomy" id="42067"/>
    <lineage>
        <taxon>Eukaryota</taxon>
        <taxon>Fungi</taxon>
        <taxon>Dikarya</taxon>
        <taxon>Ascomycota</taxon>
        <taxon>Taphrinomycotina</taxon>
        <taxon>Pneumocystomycetes</taxon>
        <taxon>Pneumocystaceae</taxon>
        <taxon>Pneumocystis</taxon>
    </lineage>
</organism>
<dbReference type="EMBL" id="JABTEG010000001">
    <property type="protein sequence ID" value="KAG4306033.1"/>
    <property type="molecule type" value="Genomic_DNA"/>
</dbReference>
<accession>A0ACB7CG67</accession>
<evidence type="ECO:0000313" key="1">
    <source>
        <dbReference type="EMBL" id="KAG4306033.1"/>
    </source>
</evidence>